<evidence type="ECO:0000313" key="3">
    <source>
        <dbReference type="Proteomes" id="UP000626109"/>
    </source>
</evidence>
<dbReference type="GO" id="GO:0016491">
    <property type="term" value="F:oxidoreductase activity"/>
    <property type="evidence" value="ECO:0007669"/>
    <property type="project" value="UniProtKB-KW"/>
</dbReference>
<reference evidence="2" key="1">
    <citation type="submission" date="2021-02" db="EMBL/GenBank/DDBJ databases">
        <authorList>
            <person name="Dougan E. K."/>
            <person name="Rhodes N."/>
            <person name="Thang M."/>
            <person name="Chan C."/>
        </authorList>
    </citation>
    <scope>NUCLEOTIDE SEQUENCE</scope>
</reference>
<name>A0A813GQR2_POLGL</name>
<dbReference type="Gene3D" id="3.60.130.10">
    <property type="entry name" value="Clavaminate synthase-like"/>
    <property type="match status" value="1"/>
</dbReference>
<sequence length="127" mass="13896">ALSECLGCLDHGLHKAHARAPDPRLLRVSNDQEQGFVQVGTSGWHVDGVMLQAPFHVQTMHFVSSIPGGDTLFLGFREFLESLGSEDLDRLRKLWFVSGVGKDIPAGDGQLSVVPLVYRHPFTGVFA</sequence>
<dbReference type="InterPro" id="IPR042098">
    <property type="entry name" value="TauD-like_sf"/>
</dbReference>
<evidence type="ECO:0000256" key="1">
    <source>
        <dbReference type="ARBA" id="ARBA00023002"/>
    </source>
</evidence>
<accession>A0A813GQR2</accession>
<dbReference type="Proteomes" id="UP000626109">
    <property type="component" value="Unassembled WGS sequence"/>
</dbReference>
<comment type="caution">
    <text evidence="2">The sequence shown here is derived from an EMBL/GenBank/DDBJ whole genome shotgun (WGS) entry which is preliminary data.</text>
</comment>
<dbReference type="AlphaFoldDB" id="A0A813GQR2"/>
<keyword evidence="1" id="KW-0560">Oxidoreductase</keyword>
<protein>
    <recommendedName>
        <fullName evidence="4">TauD/TfdA-like domain-containing protein</fullName>
    </recommendedName>
</protein>
<proteinExistence type="predicted"/>
<dbReference type="EMBL" id="CAJNNW010000414">
    <property type="protein sequence ID" value="CAE8627405.1"/>
    <property type="molecule type" value="Genomic_DNA"/>
</dbReference>
<evidence type="ECO:0000313" key="2">
    <source>
        <dbReference type="EMBL" id="CAE8627405.1"/>
    </source>
</evidence>
<gene>
    <name evidence="2" type="ORF">PGLA2088_LOCUS607</name>
</gene>
<dbReference type="SUPFAM" id="SSF51197">
    <property type="entry name" value="Clavaminate synthase-like"/>
    <property type="match status" value="1"/>
</dbReference>
<organism evidence="2 3">
    <name type="scientific">Polarella glacialis</name>
    <name type="common">Dinoflagellate</name>
    <dbReference type="NCBI Taxonomy" id="89957"/>
    <lineage>
        <taxon>Eukaryota</taxon>
        <taxon>Sar</taxon>
        <taxon>Alveolata</taxon>
        <taxon>Dinophyceae</taxon>
        <taxon>Suessiales</taxon>
        <taxon>Suessiaceae</taxon>
        <taxon>Polarella</taxon>
    </lineage>
</organism>
<evidence type="ECO:0008006" key="4">
    <source>
        <dbReference type="Google" id="ProtNLM"/>
    </source>
</evidence>
<feature type="non-terminal residue" evidence="2">
    <location>
        <position position="127"/>
    </location>
</feature>